<feature type="domain" description="HTH crp-type" evidence="5">
    <location>
        <begin position="154"/>
        <end position="228"/>
    </location>
</feature>
<dbReference type="InterPro" id="IPR050397">
    <property type="entry name" value="Env_Response_Regulators"/>
</dbReference>
<dbReference type="Pfam" id="PF00027">
    <property type="entry name" value="cNMP_binding"/>
    <property type="match status" value="1"/>
</dbReference>
<keyword evidence="2" id="KW-0238">DNA-binding</keyword>
<dbReference type="AlphaFoldDB" id="A0AA91GKK4"/>
<evidence type="ECO:0000259" key="5">
    <source>
        <dbReference type="PROSITE" id="PS51063"/>
    </source>
</evidence>
<comment type="caution">
    <text evidence="6">The sequence shown here is derived from an EMBL/GenBank/DDBJ whole genome shotgun (WGS) entry which is preliminary data.</text>
</comment>
<evidence type="ECO:0000256" key="1">
    <source>
        <dbReference type="ARBA" id="ARBA00023015"/>
    </source>
</evidence>
<evidence type="ECO:0000313" key="7">
    <source>
        <dbReference type="Proteomes" id="UP000183039"/>
    </source>
</evidence>
<dbReference type="PROSITE" id="PS51063">
    <property type="entry name" value="HTH_CRP_2"/>
    <property type="match status" value="1"/>
</dbReference>
<dbReference type="InterPro" id="IPR012318">
    <property type="entry name" value="HTH_CRP"/>
</dbReference>
<dbReference type="InterPro" id="IPR018490">
    <property type="entry name" value="cNMP-bd_dom_sf"/>
</dbReference>
<proteinExistence type="predicted"/>
<dbReference type="PANTHER" id="PTHR24567:SF74">
    <property type="entry name" value="HTH-TYPE TRANSCRIPTIONAL REGULATOR ARCR"/>
    <property type="match status" value="1"/>
</dbReference>
<dbReference type="EMBL" id="JXLC01000012">
    <property type="protein sequence ID" value="OJG91665.1"/>
    <property type="molecule type" value="Genomic_DNA"/>
</dbReference>
<dbReference type="InterPro" id="IPR000595">
    <property type="entry name" value="cNMP-bd_dom"/>
</dbReference>
<dbReference type="Gene3D" id="1.10.10.10">
    <property type="entry name" value="Winged helix-like DNA-binding domain superfamily/Winged helix DNA-binding domain"/>
    <property type="match status" value="1"/>
</dbReference>
<dbReference type="SUPFAM" id="SSF46785">
    <property type="entry name" value="Winged helix' DNA-binding domain"/>
    <property type="match status" value="1"/>
</dbReference>
<evidence type="ECO:0000256" key="2">
    <source>
        <dbReference type="ARBA" id="ARBA00023125"/>
    </source>
</evidence>
<organism evidence="6 7">
    <name type="scientific">Enterococcus silesiacus</name>
    <dbReference type="NCBI Taxonomy" id="332949"/>
    <lineage>
        <taxon>Bacteria</taxon>
        <taxon>Bacillati</taxon>
        <taxon>Bacillota</taxon>
        <taxon>Bacilli</taxon>
        <taxon>Lactobacillales</taxon>
        <taxon>Enterococcaceae</taxon>
        <taxon>Enterococcus</taxon>
    </lineage>
</organism>
<dbReference type="GO" id="GO:0003700">
    <property type="term" value="F:DNA-binding transcription factor activity"/>
    <property type="evidence" value="ECO:0007669"/>
    <property type="project" value="TreeGrafter"/>
</dbReference>
<evidence type="ECO:0000259" key="4">
    <source>
        <dbReference type="PROSITE" id="PS50042"/>
    </source>
</evidence>
<protein>
    <recommendedName>
        <fullName evidence="8">Cyclic nucleotide-binding protein</fullName>
    </recommendedName>
</protein>
<dbReference type="GO" id="GO:0003677">
    <property type="term" value="F:DNA binding"/>
    <property type="evidence" value="ECO:0007669"/>
    <property type="project" value="UniProtKB-KW"/>
</dbReference>
<keyword evidence="3" id="KW-0804">Transcription</keyword>
<dbReference type="PANTHER" id="PTHR24567">
    <property type="entry name" value="CRP FAMILY TRANSCRIPTIONAL REGULATORY PROTEIN"/>
    <property type="match status" value="1"/>
</dbReference>
<accession>A0AA91GKK4</accession>
<dbReference type="Proteomes" id="UP000183039">
    <property type="component" value="Unassembled WGS sequence"/>
</dbReference>
<evidence type="ECO:0000256" key="3">
    <source>
        <dbReference type="ARBA" id="ARBA00023163"/>
    </source>
</evidence>
<dbReference type="InterPro" id="IPR036388">
    <property type="entry name" value="WH-like_DNA-bd_sf"/>
</dbReference>
<dbReference type="InterPro" id="IPR014710">
    <property type="entry name" value="RmlC-like_jellyroll"/>
</dbReference>
<dbReference type="Gene3D" id="2.60.120.10">
    <property type="entry name" value="Jelly Rolls"/>
    <property type="match status" value="1"/>
</dbReference>
<name>A0AA91GKK4_9ENTE</name>
<dbReference type="GO" id="GO:0005829">
    <property type="term" value="C:cytosol"/>
    <property type="evidence" value="ECO:0007669"/>
    <property type="project" value="TreeGrafter"/>
</dbReference>
<feature type="domain" description="Cyclic nucleotide-binding" evidence="4">
    <location>
        <begin position="20"/>
        <end position="123"/>
    </location>
</feature>
<dbReference type="SUPFAM" id="SSF51206">
    <property type="entry name" value="cAMP-binding domain-like"/>
    <property type="match status" value="1"/>
</dbReference>
<keyword evidence="1" id="KW-0805">Transcription regulation</keyword>
<dbReference type="CDD" id="cd00038">
    <property type="entry name" value="CAP_ED"/>
    <property type="match status" value="1"/>
</dbReference>
<dbReference type="InterPro" id="IPR036390">
    <property type="entry name" value="WH_DNA-bd_sf"/>
</dbReference>
<reference evidence="6 7" key="1">
    <citation type="submission" date="2014-12" db="EMBL/GenBank/DDBJ databases">
        <title>Draft genome sequences of 29 type strains of Enterococci.</title>
        <authorList>
            <person name="Zhong Z."/>
            <person name="Sun Z."/>
            <person name="Liu W."/>
            <person name="Zhang W."/>
            <person name="Zhang H."/>
        </authorList>
    </citation>
    <scope>NUCLEOTIDE SEQUENCE [LARGE SCALE GENOMIC DNA]</scope>
    <source>
        <strain evidence="6 7">DSM 22801</strain>
    </source>
</reference>
<gene>
    <name evidence="6" type="ORF">RV15_GL000549</name>
</gene>
<evidence type="ECO:0000313" key="6">
    <source>
        <dbReference type="EMBL" id="OJG91665.1"/>
    </source>
</evidence>
<evidence type="ECO:0008006" key="8">
    <source>
        <dbReference type="Google" id="ProtNLM"/>
    </source>
</evidence>
<sequence>MELKKMTVLQENETLKGCPYFSHLSEEEAACIQKNSYCRAYKKGQVLFDAGDERNRMFILKKGLVKFEKIDQTGTLFYLNFVKDNAVFPLTGLFTDENYHFSAIAMTDIEVCYLSKKIFEKVIQGNNQQLLFYFNQVSLCLKKHVLKIESCVTSSASERVKNTLAILMNELGEKNYFNQVVVPYPILMNDISHSSGTTRETASLVIKKLIKKKKIQYLHKELIFFDPAYFALDHD</sequence>
<dbReference type="PROSITE" id="PS50042">
    <property type="entry name" value="CNMP_BINDING_3"/>
    <property type="match status" value="1"/>
</dbReference>